<comment type="caution">
    <text evidence="2">The sequence shown here is derived from an EMBL/GenBank/DDBJ whole genome shotgun (WGS) entry which is preliminary data.</text>
</comment>
<protein>
    <submittedName>
        <fullName evidence="2">Uncharacterized protein</fullName>
    </submittedName>
</protein>
<evidence type="ECO:0000256" key="1">
    <source>
        <dbReference type="SAM" id="MobiDB-lite"/>
    </source>
</evidence>
<sequence length="260" mass="28514">MGAFRAPIGDALTKKLCLIQFYQFLGSLLVSGPSNHQSIRVESRPHTRRLHILPHHRRRHLPLSHAPPPPLPHSPHPLLRRPPPRRRRPQRRTLSPLPRHGRRMHTRRPPPDPAGQSHLVHLLPRRRHQAARPDVLLGPRVLLLEDPGVRGHAADPPQWVPLAAALFPPRVPSRGGAGDVLPVAGGAADAFPGGGGDQRLRARANVRILPSGGARVSSDVEENGDGLPDHPVFVRVLDFGFDAVFALYRAGLFRGVGLGF</sequence>
<name>A0ABR0VAB0_REHGL</name>
<feature type="compositionally biased region" description="Basic residues" evidence="1">
    <location>
        <begin position="78"/>
        <end position="91"/>
    </location>
</feature>
<feature type="region of interest" description="Disordered" evidence="1">
    <location>
        <begin position="60"/>
        <end position="117"/>
    </location>
</feature>
<feature type="compositionally biased region" description="Basic residues" evidence="1">
    <location>
        <begin position="99"/>
        <end position="108"/>
    </location>
</feature>
<reference evidence="2 3" key="1">
    <citation type="journal article" date="2021" name="Comput. Struct. Biotechnol. J.">
        <title>De novo genome assembly of the potent medicinal plant Rehmannia glutinosa using nanopore technology.</title>
        <authorList>
            <person name="Ma L."/>
            <person name="Dong C."/>
            <person name="Song C."/>
            <person name="Wang X."/>
            <person name="Zheng X."/>
            <person name="Niu Y."/>
            <person name="Chen S."/>
            <person name="Feng W."/>
        </authorList>
    </citation>
    <scope>NUCLEOTIDE SEQUENCE [LARGE SCALE GENOMIC DNA]</scope>
    <source>
        <strain evidence="2">DH-2019</strain>
    </source>
</reference>
<gene>
    <name evidence="2" type="ORF">DH2020_035281</name>
</gene>
<dbReference type="EMBL" id="JABTTQ020001508">
    <property type="protein sequence ID" value="KAK6130977.1"/>
    <property type="molecule type" value="Genomic_DNA"/>
</dbReference>
<accession>A0ABR0VAB0</accession>
<evidence type="ECO:0000313" key="2">
    <source>
        <dbReference type="EMBL" id="KAK6130977.1"/>
    </source>
</evidence>
<feature type="compositionally biased region" description="Pro residues" evidence="1">
    <location>
        <begin position="65"/>
        <end position="75"/>
    </location>
</feature>
<dbReference type="Proteomes" id="UP001318860">
    <property type="component" value="Unassembled WGS sequence"/>
</dbReference>
<organism evidence="2 3">
    <name type="scientific">Rehmannia glutinosa</name>
    <name type="common">Chinese foxglove</name>
    <dbReference type="NCBI Taxonomy" id="99300"/>
    <lineage>
        <taxon>Eukaryota</taxon>
        <taxon>Viridiplantae</taxon>
        <taxon>Streptophyta</taxon>
        <taxon>Embryophyta</taxon>
        <taxon>Tracheophyta</taxon>
        <taxon>Spermatophyta</taxon>
        <taxon>Magnoliopsida</taxon>
        <taxon>eudicotyledons</taxon>
        <taxon>Gunneridae</taxon>
        <taxon>Pentapetalae</taxon>
        <taxon>asterids</taxon>
        <taxon>lamiids</taxon>
        <taxon>Lamiales</taxon>
        <taxon>Orobanchaceae</taxon>
        <taxon>Rehmannieae</taxon>
        <taxon>Rehmannia</taxon>
    </lineage>
</organism>
<proteinExistence type="predicted"/>
<keyword evidence="3" id="KW-1185">Reference proteome</keyword>
<evidence type="ECO:0000313" key="3">
    <source>
        <dbReference type="Proteomes" id="UP001318860"/>
    </source>
</evidence>